<evidence type="ECO:0000313" key="2">
    <source>
        <dbReference type="EMBL" id="GMR60554.1"/>
    </source>
</evidence>
<dbReference type="EMBL" id="BTRK01000006">
    <property type="protein sequence ID" value="GMR60554.1"/>
    <property type="molecule type" value="Genomic_DNA"/>
</dbReference>
<organism evidence="2 3">
    <name type="scientific">Pristionchus mayeri</name>
    <dbReference type="NCBI Taxonomy" id="1317129"/>
    <lineage>
        <taxon>Eukaryota</taxon>
        <taxon>Metazoa</taxon>
        <taxon>Ecdysozoa</taxon>
        <taxon>Nematoda</taxon>
        <taxon>Chromadorea</taxon>
        <taxon>Rhabditida</taxon>
        <taxon>Rhabditina</taxon>
        <taxon>Diplogasteromorpha</taxon>
        <taxon>Diplogasteroidea</taxon>
        <taxon>Neodiplogasteridae</taxon>
        <taxon>Pristionchus</taxon>
    </lineage>
</organism>
<feature type="region of interest" description="Disordered" evidence="1">
    <location>
        <begin position="1"/>
        <end position="31"/>
    </location>
</feature>
<dbReference type="AlphaFoldDB" id="A0AAN5IDG6"/>
<evidence type="ECO:0000313" key="3">
    <source>
        <dbReference type="Proteomes" id="UP001328107"/>
    </source>
</evidence>
<feature type="compositionally biased region" description="Polar residues" evidence="1">
    <location>
        <begin position="374"/>
        <end position="386"/>
    </location>
</feature>
<protein>
    <submittedName>
        <fullName evidence="2">Uncharacterized protein</fullName>
    </submittedName>
</protein>
<proteinExistence type="predicted"/>
<sequence length="498" mass="55193">FSFDERRRVSTQSAGRKYDRRDPSTPPRKPRRTFQELTVASANGCNCPSSAIMECCSMSNEDLSENIAASVRKKQFWMGIDGDISLFSNPYDDLSGEGLASCSSVEEVLIEKALKHDCFSIIMRYLMILVEPIFAKCSHRGQSGSGKSGLAERLFMNLMKSHASAEHRAIGHAAIMALRPLMRYSCGRRNPLSSLSELSFQFTFDGERMARSRISMGGILANEFPLILTMITSQMSAREKGLYRIGGITSGSGEASSIASQLSLEQWRCALKRLSISTVEVEKVLCAALKLQILKLENGIIDSENAKNTECLVDAASLLGVSPSMLERVIQSSIDKESNENSVPYLIVEALIDYVIEHANSLLDEGTSRGKLSPTESDSSTADSGIESLNCSTITIEVEPINSDFDVAKRTSRRAMLSLFSRSNCSSSFALRLFAVSSPPLRTASRHREHLSTHSIICLRTNDDCEYMRPDTKVIKKQLQDYRKRIDDPAPPLPFRDY</sequence>
<evidence type="ECO:0000256" key="1">
    <source>
        <dbReference type="SAM" id="MobiDB-lite"/>
    </source>
</evidence>
<comment type="caution">
    <text evidence="2">The sequence shown here is derived from an EMBL/GenBank/DDBJ whole genome shotgun (WGS) entry which is preliminary data.</text>
</comment>
<gene>
    <name evidence="2" type="ORF">PMAYCL1PPCAC_30749</name>
</gene>
<keyword evidence="3" id="KW-1185">Reference proteome</keyword>
<feature type="non-terminal residue" evidence="2">
    <location>
        <position position="1"/>
    </location>
</feature>
<feature type="region of interest" description="Disordered" evidence="1">
    <location>
        <begin position="366"/>
        <end position="386"/>
    </location>
</feature>
<name>A0AAN5IDG6_9BILA</name>
<dbReference type="Proteomes" id="UP001328107">
    <property type="component" value="Unassembled WGS sequence"/>
</dbReference>
<reference evidence="3" key="1">
    <citation type="submission" date="2022-10" db="EMBL/GenBank/DDBJ databases">
        <title>Genome assembly of Pristionchus species.</title>
        <authorList>
            <person name="Yoshida K."/>
            <person name="Sommer R.J."/>
        </authorList>
    </citation>
    <scope>NUCLEOTIDE SEQUENCE [LARGE SCALE GENOMIC DNA]</scope>
    <source>
        <strain evidence="3">RS5460</strain>
    </source>
</reference>
<accession>A0AAN5IDG6</accession>